<dbReference type="GO" id="GO:0009103">
    <property type="term" value="P:lipopolysaccharide biosynthetic process"/>
    <property type="evidence" value="ECO:0007669"/>
    <property type="project" value="UniProtKB-KW"/>
</dbReference>
<keyword evidence="7 8" id="KW-0472">Membrane</keyword>
<dbReference type="Proteomes" id="UP000886858">
    <property type="component" value="Unassembled WGS sequence"/>
</dbReference>
<feature type="transmembrane region" description="Helical" evidence="8">
    <location>
        <begin position="235"/>
        <end position="256"/>
    </location>
</feature>
<evidence type="ECO:0000256" key="7">
    <source>
        <dbReference type="ARBA" id="ARBA00023136"/>
    </source>
</evidence>
<evidence type="ECO:0000256" key="4">
    <source>
        <dbReference type="ARBA" id="ARBA00022692"/>
    </source>
</evidence>
<proteinExistence type="predicted"/>
<dbReference type="SUPFAM" id="SSF53448">
    <property type="entry name" value="Nucleotide-diphospho-sugar transferases"/>
    <property type="match status" value="1"/>
</dbReference>
<keyword evidence="3" id="KW-0808">Transferase</keyword>
<dbReference type="GO" id="GO:0005886">
    <property type="term" value="C:plasma membrane"/>
    <property type="evidence" value="ECO:0007669"/>
    <property type="project" value="TreeGrafter"/>
</dbReference>
<dbReference type="InterPro" id="IPR029044">
    <property type="entry name" value="Nucleotide-diphossugar_trans"/>
</dbReference>
<evidence type="ECO:0000259" key="9">
    <source>
        <dbReference type="Pfam" id="PF00535"/>
    </source>
</evidence>
<feature type="transmembrane region" description="Helical" evidence="8">
    <location>
        <begin position="268"/>
        <end position="290"/>
    </location>
</feature>
<dbReference type="EMBL" id="DWYY01000025">
    <property type="protein sequence ID" value="HJA91858.1"/>
    <property type="molecule type" value="Genomic_DNA"/>
</dbReference>
<dbReference type="Pfam" id="PF00535">
    <property type="entry name" value="Glycos_transf_2"/>
    <property type="match status" value="1"/>
</dbReference>
<evidence type="ECO:0000313" key="11">
    <source>
        <dbReference type="Proteomes" id="UP000886858"/>
    </source>
</evidence>
<reference evidence="10" key="1">
    <citation type="journal article" date="2021" name="PeerJ">
        <title>Extensive microbial diversity within the chicken gut microbiome revealed by metagenomics and culture.</title>
        <authorList>
            <person name="Gilroy R."/>
            <person name="Ravi A."/>
            <person name="Getino M."/>
            <person name="Pursley I."/>
            <person name="Horton D.L."/>
            <person name="Alikhan N.F."/>
            <person name="Baker D."/>
            <person name="Gharbi K."/>
            <person name="Hall N."/>
            <person name="Watson M."/>
            <person name="Adriaenssens E.M."/>
            <person name="Foster-Nyarko E."/>
            <person name="Jarju S."/>
            <person name="Secka A."/>
            <person name="Antonio M."/>
            <person name="Oren A."/>
            <person name="Chaudhuri R.R."/>
            <person name="La Ragione R."/>
            <person name="Hildebrand F."/>
            <person name="Pallen M.J."/>
        </authorList>
    </citation>
    <scope>NUCLEOTIDE SEQUENCE</scope>
    <source>
        <strain evidence="10">CHK179-7159</strain>
    </source>
</reference>
<comment type="caution">
    <text evidence="10">The sequence shown here is derived from an EMBL/GenBank/DDBJ whole genome shotgun (WGS) entry which is preliminary data.</text>
</comment>
<organism evidence="10 11">
    <name type="scientific">Candidatus Eisenbergiella merdipullorum</name>
    <dbReference type="NCBI Taxonomy" id="2838553"/>
    <lineage>
        <taxon>Bacteria</taxon>
        <taxon>Bacillati</taxon>
        <taxon>Bacillota</taxon>
        <taxon>Clostridia</taxon>
        <taxon>Lachnospirales</taxon>
        <taxon>Lachnospiraceae</taxon>
        <taxon>Eisenbergiella</taxon>
    </lineage>
</organism>
<evidence type="ECO:0000256" key="1">
    <source>
        <dbReference type="ARBA" id="ARBA00022475"/>
    </source>
</evidence>
<dbReference type="PANTHER" id="PTHR48090:SF3">
    <property type="entry name" value="UNDECAPRENYL-PHOSPHATE 4-DEOXY-4-FORMAMIDO-L-ARABINOSE TRANSFERASE"/>
    <property type="match status" value="1"/>
</dbReference>
<evidence type="ECO:0000256" key="8">
    <source>
        <dbReference type="SAM" id="Phobius"/>
    </source>
</evidence>
<protein>
    <submittedName>
        <fullName evidence="10">Glycosyltransferase family 2 protein</fullName>
    </submittedName>
</protein>
<dbReference type="GO" id="GO:0099621">
    <property type="term" value="F:undecaprenyl-phosphate 4-deoxy-4-formamido-L-arabinose transferase activity"/>
    <property type="evidence" value="ECO:0007669"/>
    <property type="project" value="TreeGrafter"/>
</dbReference>
<keyword evidence="1" id="KW-1003">Cell membrane</keyword>
<keyword evidence="5" id="KW-0448">Lipopolysaccharide biosynthesis</keyword>
<keyword evidence="2" id="KW-0328">Glycosyltransferase</keyword>
<name>A0A9D2KYS4_9FIRM</name>
<evidence type="ECO:0000256" key="3">
    <source>
        <dbReference type="ARBA" id="ARBA00022679"/>
    </source>
</evidence>
<dbReference type="InterPro" id="IPR050256">
    <property type="entry name" value="Glycosyltransferase_2"/>
</dbReference>
<evidence type="ECO:0000256" key="5">
    <source>
        <dbReference type="ARBA" id="ARBA00022985"/>
    </source>
</evidence>
<evidence type="ECO:0000256" key="2">
    <source>
        <dbReference type="ARBA" id="ARBA00022676"/>
    </source>
</evidence>
<dbReference type="PANTHER" id="PTHR48090">
    <property type="entry name" value="UNDECAPRENYL-PHOSPHATE 4-DEOXY-4-FORMAMIDO-L-ARABINOSE TRANSFERASE-RELATED"/>
    <property type="match status" value="1"/>
</dbReference>
<keyword evidence="6 8" id="KW-1133">Transmembrane helix</keyword>
<dbReference type="InterPro" id="IPR001173">
    <property type="entry name" value="Glyco_trans_2-like"/>
</dbReference>
<reference evidence="10" key="2">
    <citation type="submission" date="2021-04" db="EMBL/GenBank/DDBJ databases">
        <authorList>
            <person name="Gilroy R."/>
        </authorList>
    </citation>
    <scope>NUCLEOTIDE SEQUENCE</scope>
    <source>
        <strain evidence="10">CHK179-7159</strain>
    </source>
</reference>
<sequence length="322" mass="36290">MEETRKKLISIVIPCYRSETMIAGVVADIDREMEKLKDAYRYEVILVNDSSPDGTFEAIRSLCREKPYVTGVNLARNFGQHAALMAGFRQMKGDYLVCMDDDGQTPASAIGDLIGGLEEGSDVVYAKYEHKHHNAFRNFGSRVNDWMLCFMLGKPKDLYISSFFAARRFIVDEMLRYQNAYPYVIGLVLRATKNIRNVTVQHHDRMAGESGYTFGKLLSLWFNGFTSFSEKPLRIATMIGTGCAALGFLYGIYTIIKKLVNPLVPIGFSSLMAAIMFIGGMLMLMLGLVGEYVGRMYICMNNAPQYVVREIVKNENDGEKQE</sequence>
<evidence type="ECO:0000256" key="6">
    <source>
        <dbReference type="ARBA" id="ARBA00022989"/>
    </source>
</evidence>
<feature type="domain" description="Glycosyltransferase 2-like" evidence="9">
    <location>
        <begin position="10"/>
        <end position="157"/>
    </location>
</feature>
<keyword evidence="4 8" id="KW-0812">Transmembrane</keyword>
<evidence type="ECO:0000313" key="10">
    <source>
        <dbReference type="EMBL" id="HJA91858.1"/>
    </source>
</evidence>
<dbReference type="Gene3D" id="3.90.550.10">
    <property type="entry name" value="Spore Coat Polysaccharide Biosynthesis Protein SpsA, Chain A"/>
    <property type="match status" value="1"/>
</dbReference>
<dbReference type="AlphaFoldDB" id="A0A9D2KYS4"/>
<accession>A0A9D2KYS4</accession>
<gene>
    <name evidence="10" type="ORF">H9717_01860</name>
</gene>
<dbReference type="CDD" id="cd04187">
    <property type="entry name" value="DPM1_like_bac"/>
    <property type="match status" value="1"/>
</dbReference>